<dbReference type="InParanoid" id="D9PZK0"/>
<evidence type="ECO:0000313" key="4">
    <source>
        <dbReference type="Proteomes" id="UP000000346"/>
    </source>
</evidence>
<dbReference type="STRING" id="666510.ASAC_0080"/>
<evidence type="ECO:0000313" key="3">
    <source>
        <dbReference type="EMBL" id="ADL18488.1"/>
    </source>
</evidence>
<dbReference type="KEGG" id="asc:ASAC_0080"/>
<dbReference type="GeneID" id="9498291"/>
<dbReference type="PANTHER" id="PTHR48090:SF7">
    <property type="entry name" value="RFBJ PROTEIN"/>
    <property type="match status" value="1"/>
</dbReference>
<keyword evidence="3" id="KW-0808">Transferase</keyword>
<dbReference type="CAZy" id="GT2">
    <property type="family name" value="Glycosyltransferase Family 2"/>
</dbReference>
<feature type="transmembrane region" description="Helical" evidence="1">
    <location>
        <begin position="225"/>
        <end position="250"/>
    </location>
</feature>
<keyword evidence="1" id="KW-0812">Transmembrane</keyword>
<keyword evidence="4" id="KW-1185">Reference proteome</keyword>
<dbReference type="GO" id="GO:0016740">
    <property type="term" value="F:transferase activity"/>
    <property type="evidence" value="ECO:0007669"/>
    <property type="project" value="UniProtKB-KW"/>
</dbReference>
<dbReference type="Gene3D" id="3.90.550.10">
    <property type="entry name" value="Spore Coat Polysaccharide Biosynthesis Protein SpsA, Chain A"/>
    <property type="match status" value="1"/>
</dbReference>
<keyword evidence="1" id="KW-0472">Membrane</keyword>
<keyword evidence="1" id="KW-1133">Transmembrane helix</keyword>
<dbReference type="HOGENOM" id="CLU_033536_7_3_2"/>
<protein>
    <submittedName>
        <fullName evidence="3">Glycosyl transferase, family 2</fullName>
    </submittedName>
</protein>
<dbReference type="OrthoDB" id="11098at2157"/>
<organism evidence="3 4">
    <name type="scientific">Acidilobus saccharovorans (strain DSM 16705 / JCM 18335 / VKM B-2471 / 345-15)</name>
    <dbReference type="NCBI Taxonomy" id="666510"/>
    <lineage>
        <taxon>Archaea</taxon>
        <taxon>Thermoproteota</taxon>
        <taxon>Thermoprotei</taxon>
        <taxon>Acidilobales</taxon>
        <taxon>Acidilobaceae</taxon>
        <taxon>Acidilobus</taxon>
    </lineage>
</organism>
<evidence type="ECO:0000259" key="2">
    <source>
        <dbReference type="Pfam" id="PF00535"/>
    </source>
</evidence>
<dbReference type="EMBL" id="CP001742">
    <property type="protein sequence ID" value="ADL18488.1"/>
    <property type="molecule type" value="Genomic_DNA"/>
</dbReference>
<dbReference type="InterPro" id="IPR001173">
    <property type="entry name" value="Glyco_trans_2-like"/>
</dbReference>
<dbReference type="AlphaFoldDB" id="D9PZK0"/>
<dbReference type="Pfam" id="PF00535">
    <property type="entry name" value="Glycos_transf_2"/>
    <property type="match status" value="1"/>
</dbReference>
<sequence length="303" mass="33317">MNLDDVTAIVPAFNESEGIGPTVQELIDVGIQPYNIIVVDGGSTDGTPEIASKLGVRVVRQRGRGKADAIRCGLKHARTPLILVIDADHTYPAKYVPLMVNALKEGGYDEVIGVRPGSSQPLVYRVGNALLTWLFDSMFGVRLRDVLSGLYLVRREAIADANFEMGGFSVESEIAAHIVSTGGSVGEVDIEYRKRLGRKKLRPWHGLSIALDMVRLSWRYNPTSTLFLAGALLMVPGLLVGGMTAYQFYFMHVDHFVNAIMALVVTATGFNSLLLGILSMYLKRMEYRLLKHMRSMKRGQSSG</sequence>
<name>D9PZK0_ACIS3</name>
<reference evidence="3 4" key="1">
    <citation type="journal article" date="2010" name="Appl. Environ. Microbiol.">
        <title>The genome sequence of the crenarchaeon Acidilobus saccharovorans supports a new order, Acidilobales, and suggests an important ecological role in terrestrial acidic hot springs.</title>
        <authorList>
            <person name="Mardanov A.V."/>
            <person name="Svetlitchnyi V.A."/>
            <person name="Beletsky A.V."/>
            <person name="Prokofeva M.I."/>
            <person name="Bonch-Osmolovskaya E.A."/>
            <person name="Ravin N.V."/>
            <person name="Skryabin K.G."/>
        </authorList>
    </citation>
    <scope>NUCLEOTIDE SEQUENCE [LARGE SCALE GENOMIC DNA]</scope>
    <source>
        <strain evidence="4">DSM 16705 / JCM 18335 / VKM B-2471 / 345-15</strain>
    </source>
</reference>
<dbReference type="PANTHER" id="PTHR48090">
    <property type="entry name" value="UNDECAPRENYL-PHOSPHATE 4-DEOXY-4-FORMAMIDO-L-ARABINOSE TRANSFERASE-RELATED"/>
    <property type="match status" value="1"/>
</dbReference>
<feature type="domain" description="Glycosyltransferase 2-like" evidence="2">
    <location>
        <begin position="8"/>
        <end position="121"/>
    </location>
</feature>
<dbReference type="Proteomes" id="UP000000346">
    <property type="component" value="Chromosome"/>
</dbReference>
<dbReference type="InterPro" id="IPR050256">
    <property type="entry name" value="Glycosyltransferase_2"/>
</dbReference>
<dbReference type="FunCoup" id="D9PZK0">
    <property type="interactions" value="199"/>
</dbReference>
<dbReference type="RefSeq" id="WP_013266000.1">
    <property type="nucleotide sequence ID" value="NC_014374.1"/>
</dbReference>
<feature type="transmembrane region" description="Helical" evidence="1">
    <location>
        <begin position="256"/>
        <end position="282"/>
    </location>
</feature>
<accession>D9PZK0</accession>
<dbReference type="CDD" id="cd04179">
    <property type="entry name" value="DPM_DPG-synthase_like"/>
    <property type="match status" value="1"/>
</dbReference>
<evidence type="ECO:0000256" key="1">
    <source>
        <dbReference type="SAM" id="Phobius"/>
    </source>
</evidence>
<dbReference type="SUPFAM" id="SSF53448">
    <property type="entry name" value="Nucleotide-diphospho-sugar transferases"/>
    <property type="match status" value="1"/>
</dbReference>
<dbReference type="InterPro" id="IPR029044">
    <property type="entry name" value="Nucleotide-diphossugar_trans"/>
</dbReference>
<gene>
    <name evidence="3" type="ordered locus">ASAC_0080</name>
</gene>
<dbReference type="eggNOG" id="arCOG00894">
    <property type="taxonomic scope" value="Archaea"/>
</dbReference>
<proteinExistence type="predicted"/>